<gene>
    <name evidence="2" type="ORF">SMAC_06062</name>
</gene>
<dbReference type="Proteomes" id="UP000001881">
    <property type="component" value="Unassembled WGS sequence"/>
</dbReference>
<sequence>MRRSSSPHSDGAEEPERDDNDVEMALNGDPDEYDEDNNRDQTQDQTQDQDQGRHQDRDQDDLGLPGDNMDMAEENTLEHEHHHDGQEQDRDQDQDQDWQERVNNHTDIGAYDPDHNVGPDANPDADPDAMDTTRTKKAKTTPKQFPGQVQAQAQERPLYRRRRAQRQRTPNQDQ</sequence>
<feature type="compositionally biased region" description="Basic and acidic residues" evidence="1">
    <location>
        <begin position="76"/>
        <end position="104"/>
    </location>
</feature>
<comment type="caution">
    <text evidence="2">The sequence shown here is derived from an EMBL/GenBank/DDBJ whole genome shotgun (WGS) entry which is preliminary data.</text>
</comment>
<dbReference type="InParanoid" id="F7W5Y2"/>
<evidence type="ECO:0000313" key="3">
    <source>
        <dbReference type="Proteomes" id="UP000001881"/>
    </source>
</evidence>
<dbReference type="EMBL" id="CABT02000032">
    <property type="protein sequence ID" value="CCC12920.1"/>
    <property type="molecule type" value="Genomic_DNA"/>
</dbReference>
<name>F7W5Y2_SORMK</name>
<evidence type="ECO:0000313" key="2">
    <source>
        <dbReference type="EMBL" id="CCC12920.1"/>
    </source>
</evidence>
<keyword evidence="3" id="KW-1185">Reference proteome</keyword>
<evidence type="ECO:0000256" key="1">
    <source>
        <dbReference type="SAM" id="MobiDB-lite"/>
    </source>
</evidence>
<dbReference type="VEuPathDB" id="FungiDB:SMAC_06062"/>
<dbReference type="KEGG" id="smp:10806856"/>
<feature type="compositionally biased region" description="Acidic residues" evidence="1">
    <location>
        <begin position="12"/>
        <end position="22"/>
    </location>
</feature>
<dbReference type="HOGENOM" id="CLU_1541065_0_0_1"/>
<dbReference type="GeneID" id="10806856"/>
<feature type="region of interest" description="Disordered" evidence="1">
    <location>
        <begin position="1"/>
        <end position="174"/>
    </location>
</feature>
<reference evidence="2 3" key="1">
    <citation type="journal article" date="2010" name="PLoS Genet.">
        <title>De novo assembly of a 40 Mb eukaryotic genome from short sequence reads: Sordaria macrospora, a model organism for fungal morphogenesis.</title>
        <authorList>
            <person name="Nowrousian M."/>
            <person name="Stajich J."/>
            <person name="Chu M."/>
            <person name="Engh I."/>
            <person name="Espagne E."/>
            <person name="Halliday K."/>
            <person name="Kamerewerd J."/>
            <person name="Kempken F."/>
            <person name="Knab B."/>
            <person name="Kuo H.C."/>
            <person name="Osiewacz H.D."/>
            <person name="Poeggeler S."/>
            <person name="Read N."/>
            <person name="Seiler S."/>
            <person name="Smith K."/>
            <person name="Zickler D."/>
            <person name="Kueck U."/>
            <person name="Freitag M."/>
        </authorList>
    </citation>
    <scope>NUCLEOTIDE SEQUENCE [LARGE SCALE GENOMIC DNA]</scope>
    <source>
        <strain evidence="3">ATCC MYA-333 / DSM 997 / K(L3346) / K-hell</strain>
        <tissue evidence="2">Mycelium</tissue>
    </source>
</reference>
<accession>F7W5Y2</accession>
<organism evidence="2 3">
    <name type="scientific">Sordaria macrospora (strain ATCC MYA-333 / DSM 997 / K(L3346) / K-hell)</name>
    <dbReference type="NCBI Taxonomy" id="771870"/>
    <lineage>
        <taxon>Eukaryota</taxon>
        <taxon>Fungi</taxon>
        <taxon>Dikarya</taxon>
        <taxon>Ascomycota</taxon>
        <taxon>Pezizomycotina</taxon>
        <taxon>Sordariomycetes</taxon>
        <taxon>Sordariomycetidae</taxon>
        <taxon>Sordariales</taxon>
        <taxon>Sordariaceae</taxon>
        <taxon>Sordaria</taxon>
    </lineage>
</organism>
<proteinExistence type="predicted"/>
<protein>
    <submittedName>
        <fullName evidence="2">WGS project CABT00000000 data, contig 2.32</fullName>
    </submittedName>
</protein>
<dbReference type="AlphaFoldDB" id="F7W5Y2"/>